<evidence type="ECO:0000313" key="2">
    <source>
        <dbReference type="EMBL" id="GAH29417.1"/>
    </source>
</evidence>
<evidence type="ECO:0000259" key="1">
    <source>
        <dbReference type="Pfam" id="PF01609"/>
    </source>
</evidence>
<dbReference type="NCBIfam" id="NF033580">
    <property type="entry name" value="transpos_IS5_3"/>
    <property type="match status" value="1"/>
</dbReference>
<comment type="caution">
    <text evidence="2">The sequence shown here is derived from an EMBL/GenBank/DDBJ whole genome shotgun (WGS) entry which is preliminary data.</text>
</comment>
<accession>X1E9X3</accession>
<name>X1E9X3_9ZZZZ</name>
<feature type="domain" description="Transposase IS4-like" evidence="1">
    <location>
        <begin position="21"/>
        <end position="159"/>
    </location>
</feature>
<proteinExistence type="predicted"/>
<gene>
    <name evidence="2" type="ORF">S03H2_03128</name>
</gene>
<dbReference type="AlphaFoldDB" id="X1E9X3"/>
<dbReference type="Pfam" id="PF01609">
    <property type="entry name" value="DDE_Tnp_1"/>
    <property type="match status" value="1"/>
</dbReference>
<protein>
    <recommendedName>
        <fullName evidence="1">Transposase IS4-like domain-containing protein</fullName>
    </recommendedName>
</protein>
<dbReference type="PANTHER" id="PTHR30007:SF1">
    <property type="entry name" value="BLR1914 PROTEIN"/>
    <property type="match status" value="1"/>
</dbReference>
<dbReference type="GO" id="GO:0006313">
    <property type="term" value="P:DNA transposition"/>
    <property type="evidence" value="ECO:0007669"/>
    <property type="project" value="InterPro"/>
</dbReference>
<dbReference type="PANTHER" id="PTHR30007">
    <property type="entry name" value="PHP DOMAIN PROTEIN"/>
    <property type="match status" value="1"/>
</dbReference>
<sequence>MVYFRHGQLLGAGAFWGAKTGPNPTDRGKNGSKRHLIVDGQGTPLAIEHTGANVHDSEMAIALVDGIPPIKQPRGRPRRRPDEVLADRAYDAEEKIRKPLRQRKTKPLIAKRNTENGSGLGKFRYVVEAAFDWLFNQRRLRVRYEKRDDIHQAFLIIGCFLICWRRIMEFC</sequence>
<organism evidence="2">
    <name type="scientific">marine sediment metagenome</name>
    <dbReference type="NCBI Taxonomy" id="412755"/>
    <lineage>
        <taxon>unclassified sequences</taxon>
        <taxon>metagenomes</taxon>
        <taxon>ecological metagenomes</taxon>
    </lineage>
</organism>
<reference evidence="2" key="1">
    <citation type="journal article" date="2014" name="Front. Microbiol.">
        <title>High frequency of phylogenetically diverse reductive dehalogenase-homologous genes in deep subseafloor sedimentary metagenomes.</title>
        <authorList>
            <person name="Kawai M."/>
            <person name="Futagami T."/>
            <person name="Toyoda A."/>
            <person name="Takaki Y."/>
            <person name="Nishi S."/>
            <person name="Hori S."/>
            <person name="Arai W."/>
            <person name="Tsubouchi T."/>
            <person name="Morono Y."/>
            <person name="Uchiyama I."/>
            <person name="Ito T."/>
            <person name="Fujiyama A."/>
            <person name="Inagaki F."/>
            <person name="Takami H."/>
        </authorList>
    </citation>
    <scope>NUCLEOTIDE SEQUENCE</scope>
    <source>
        <strain evidence="2">Expedition CK06-06</strain>
    </source>
</reference>
<dbReference type="GO" id="GO:0004803">
    <property type="term" value="F:transposase activity"/>
    <property type="evidence" value="ECO:0007669"/>
    <property type="project" value="InterPro"/>
</dbReference>
<dbReference type="GO" id="GO:0003677">
    <property type="term" value="F:DNA binding"/>
    <property type="evidence" value="ECO:0007669"/>
    <property type="project" value="InterPro"/>
</dbReference>
<dbReference type="EMBL" id="BARU01001123">
    <property type="protein sequence ID" value="GAH29417.1"/>
    <property type="molecule type" value="Genomic_DNA"/>
</dbReference>
<dbReference type="InterPro" id="IPR002559">
    <property type="entry name" value="Transposase_11"/>
</dbReference>